<evidence type="ECO:0000256" key="5">
    <source>
        <dbReference type="ARBA" id="ARBA00022502"/>
    </source>
</evidence>
<keyword evidence="9 13" id="KW-0256">Endoplasmic reticulum</keyword>
<evidence type="ECO:0000256" key="8">
    <source>
        <dbReference type="ARBA" id="ARBA00022692"/>
    </source>
</evidence>
<reference evidence="15" key="1">
    <citation type="journal article" date="2017" name="Genome Announc.">
        <title>Genome sequences of Cyberlindnera fabianii 65, Pichia kudriavzevii 129, and Saccharomyces cerevisiae 131 isolated from fermented masau fruits in Zimbabwe.</title>
        <authorList>
            <person name="van Rijswijck I.M.H."/>
            <person name="Derks M.F.L."/>
            <person name="Abee T."/>
            <person name="de Ridder D."/>
            <person name="Smid E.J."/>
        </authorList>
    </citation>
    <scope>NUCLEOTIDE SEQUENCE [LARGE SCALE GENOMIC DNA]</scope>
    <source>
        <strain evidence="15">65</strain>
    </source>
</reference>
<dbReference type="InterPro" id="IPR007704">
    <property type="entry name" value="PIG-M"/>
</dbReference>
<keyword evidence="15" id="KW-1185">Reference proteome</keyword>
<dbReference type="AlphaFoldDB" id="A0A1V2LCJ2"/>
<evidence type="ECO:0000256" key="7">
    <source>
        <dbReference type="ARBA" id="ARBA00022679"/>
    </source>
</evidence>
<evidence type="ECO:0000256" key="1">
    <source>
        <dbReference type="ARBA" id="ARBA00004477"/>
    </source>
</evidence>
<feature type="transmembrane region" description="Helical" evidence="13">
    <location>
        <begin position="293"/>
        <end position="311"/>
    </location>
</feature>
<dbReference type="EMBL" id="MPUK01000001">
    <property type="protein sequence ID" value="ONH69579.1"/>
    <property type="molecule type" value="Genomic_DNA"/>
</dbReference>
<keyword evidence="6 13" id="KW-0328">Glycosyltransferase</keyword>
<dbReference type="GO" id="GO:0051751">
    <property type="term" value="F:alpha-1,4-mannosyltransferase activity"/>
    <property type="evidence" value="ECO:0007669"/>
    <property type="project" value="InterPro"/>
</dbReference>
<evidence type="ECO:0000256" key="6">
    <source>
        <dbReference type="ARBA" id="ARBA00022676"/>
    </source>
</evidence>
<evidence type="ECO:0000256" key="2">
    <source>
        <dbReference type="ARBA" id="ARBA00004687"/>
    </source>
</evidence>
<organism evidence="14 15">
    <name type="scientific">Cyberlindnera fabianii</name>
    <name type="common">Yeast</name>
    <name type="synonym">Hansenula fabianii</name>
    <dbReference type="NCBI Taxonomy" id="36022"/>
    <lineage>
        <taxon>Eukaryota</taxon>
        <taxon>Fungi</taxon>
        <taxon>Dikarya</taxon>
        <taxon>Ascomycota</taxon>
        <taxon>Saccharomycotina</taxon>
        <taxon>Saccharomycetes</taxon>
        <taxon>Phaffomycetales</taxon>
        <taxon>Phaffomycetaceae</taxon>
        <taxon>Cyberlindnera</taxon>
    </lineage>
</organism>
<proteinExistence type="inferred from homology"/>
<evidence type="ECO:0000256" key="10">
    <source>
        <dbReference type="ARBA" id="ARBA00022989"/>
    </source>
</evidence>
<comment type="caution">
    <text evidence="14">The sequence shown here is derived from an EMBL/GenBank/DDBJ whole genome shotgun (WGS) entry which is preliminary data.</text>
</comment>
<feature type="transmembrane region" description="Helical" evidence="13">
    <location>
        <begin position="229"/>
        <end position="246"/>
    </location>
</feature>
<comment type="function">
    <text evidence="12 13">Mannosyltransferase involved in glycosylphosphatidylinositol-anchor biosynthesis. Transfers the first alpha-1,4-mannose to GlcN-acyl-PI during GPI precursor assembly. Required for cell wall integrity.</text>
</comment>
<comment type="pathway">
    <text evidence="2 13">Glycolipid biosynthesis; glycosylphosphatidylinositol-anchor biosynthesis.</text>
</comment>
<comment type="similarity">
    <text evidence="3 13">Belongs to the PIGM family.</text>
</comment>
<dbReference type="Pfam" id="PF05007">
    <property type="entry name" value="Mannosyl_trans"/>
    <property type="match status" value="1"/>
</dbReference>
<feature type="transmembrane region" description="Helical" evidence="13">
    <location>
        <begin position="138"/>
        <end position="166"/>
    </location>
</feature>
<gene>
    <name evidence="14" type="ORF">BON22_0652</name>
</gene>
<dbReference type="PANTHER" id="PTHR12886">
    <property type="entry name" value="PIG-M MANNOSYLTRANSFERASE"/>
    <property type="match status" value="1"/>
</dbReference>
<accession>A0A1V2LCJ2</accession>
<name>A0A1V2LCJ2_CYBFA</name>
<feature type="transmembrane region" description="Helical" evidence="13">
    <location>
        <begin position="104"/>
        <end position="132"/>
    </location>
</feature>
<dbReference type="GO" id="GO:0006506">
    <property type="term" value="P:GPI anchor biosynthetic process"/>
    <property type="evidence" value="ECO:0007669"/>
    <property type="project" value="UniProtKB-UniPathway"/>
</dbReference>
<dbReference type="GO" id="GO:0005789">
    <property type="term" value="C:endoplasmic reticulum membrane"/>
    <property type="evidence" value="ECO:0007669"/>
    <property type="project" value="UniProtKB-SubCell"/>
</dbReference>
<evidence type="ECO:0000256" key="12">
    <source>
        <dbReference type="ARBA" id="ARBA00025399"/>
    </source>
</evidence>
<dbReference type="GO" id="GO:1990529">
    <property type="term" value="C:glycosylphosphatidylinositol-mannosyltransferase I complex"/>
    <property type="evidence" value="ECO:0007669"/>
    <property type="project" value="TreeGrafter"/>
</dbReference>
<evidence type="ECO:0000256" key="4">
    <source>
        <dbReference type="ARBA" id="ARBA00013797"/>
    </source>
</evidence>
<keyword evidence="10 13" id="KW-1133">Transmembrane helix</keyword>
<keyword evidence="5 13" id="KW-0337">GPI-anchor biosynthesis</keyword>
<keyword evidence="8 13" id="KW-0812">Transmembrane</keyword>
<evidence type="ECO:0000313" key="15">
    <source>
        <dbReference type="Proteomes" id="UP000189513"/>
    </source>
</evidence>
<dbReference type="VEuPathDB" id="FungiDB:BON22_0652"/>
<sequence length="391" mass="44715">MRLAFLAFGHYQDTHMEVKYTDIDYVVFSDAANYVYHGQSPYTRETYRYTPLLAWMMVPNTLYADFGKIVFVLCDLVTGYIILKCLDLAGTQGPKKTVLSAIWLLNPMVVTISTRGSSESVLTVFVMLFIYLLLKREVFLSGLICGFAVHFKIYPVIYIPTALIFLTNHSNTSGILKKPLSIINSSTMKFSLAAASTFLWFGLLMYAIYGDEFLRHTYIYHFIRTDHRHNFSIYNISLYFTSALASTSQSFDLSGLAFLPQLSLAGIFIPLVFTKKSLTDTFFLQTFVFVTYNKVMTSQYFIWFLIFLPLYLRNSSLISTQKVKGIVCLLQWIISQGSWLYFAYNLEFLGKSTFFPGLLGSASFFFLSNVFLTGVFMEDIAHKPVESKSYI</sequence>
<evidence type="ECO:0000313" key="14">
    <source>
        <dbReference type="EMBL" id="ONH69579.1"/>
    </source>
</evidence>
<dbReference type="EC" id="2.4.1.-" evidence="13"/>
<feature type="transmembrane region" description="Helical" evidence="13">
    <location>
        <begin position="62"/>
        <end position="83"/>
    </location>
</feature>
<dbReference type="UniPathway" id="UPA00196"/>
<dbReference type="Proteomes" id="UP000189513">
    <property type="component" value="Unassembled WGS sequence"/>
</dbReference>
<feature type="transmembrane region" description="Helical" evidence="13">
    <location>
        <begin position="323"/>
        <end position="342"/>
    </location>
</feature>
<feature type="transmembrane region" description="Helical" evidence="13">
    <location>
        <begin position="354"/>
        <end position="377"/>
    </location>
</feature>
<dbReference type="GO" id="GO:0004376">
    <property type="term" value="F:GPI mannosyltransferase activity"/>
    <property type="evidence" value="ECO:0007669"/>
    <property type="project" value="InterPro"/>
</dbReference>
<keyword evidence="7 13" id="KW-0808">Transferase</keyword>
<dbReference type="OMA" id="LINCWIL"/>
<evidence type="ECO:0000256" key="9">
    <source>
        <dbReference type="ARBA" id="ARBA00022824"/>
    </source>
</evidence>
<evidence type="ECO:0000256" key="11">
    <source>
        <dbReference type="ARBA" id="ARBA00023136"/>
    </source>
</evidence>
<keyword evidence="11 13" id="KW-0472">Membrane</keyword>
<protein>
    <recommendedName>
        <fullName evidence="4 13">GPI mannosyltransferase 1</fullName>
        <ecNumber evidence="13">2.4.1.-</ecNumber>
    </recommendedName>
    <alternativeName>
        <fullName evidence="13">GPI mannosyltransferase I</fullName>
    </alternativeName>
</protein>
<evidence type="ECO:0000256" key="13">
    <source>
        <dbReference type="RuleBase" id="RU365064"/>
    </source>
</evidence>
<dbReference type="PANTHER" id="PTHR12886:SF0">
    <property type="entry name" value="GPI MANNOSYLTRANSFERASE 1"/>
    <property type="match status" value="1"/>
</dbReference>
<evidence type="ECO:0000256" key="3">
    <source>
        <dbReference type="ARBA" id="ARBA00011071"/>
    </source>
</evidence>
<comment type="subcellular location">
    <subcellularLocation>
        <location evidence="1 13">Endoplasmic reticulum membrane</location>
        <topology evidence="1 13">Multi-pass membrane protein</topology>
    </subcellularLocation>
</comment>
<dbReference type="STRING" id="36022.A0A1V2LCJ2"/>
<feature type="transmembrane region" description="Helical" evidence="13">
    <location>
        <begin position="187"/>
        <end position="209"/>
    </location>
</feature>